<evidence type="ECO:0000313" key="3">
    <source>
        <dbReference type="EMBL" id="KFB43454.1"/>
    </source>
</evidence>
<dbReference type="GO" id="GO:0030992">
    <property type="term" value="C:intraciliary transport particle B"/>
    <property type="evidence" value="ECO:0007669"/>
    <property type="project" value="InterPro"/>
</dbReference>
<keyword evidence="5" id="KW-1185">Reference proteome</keyword>
<protein>
    <submittedName>
        <fullName evidence="3 4">Uncharacterized protein</fullName>
    </submittedName>
</protein>
<feature type="coiled-coil region" evidence="1">
    <location>
        <begin position="366"/>
        <end position="423"/>
    </location>
</feature>
<dbReference type="STRING" id="74873.A0A084VZR0"/>
<evidence type="ECO:0000256" key="2">
    <source>
        <dbReference type="SAM" id="MobiDB-lite"/>
    </source>
</evidence>
<feature type="compositionally biased region" description="Polar residues" evidence="2">
    <location>
        <begin position="9"/>
        <end position="29"/>
    </location>
</feature>
<dbReference type="GO" id="GO:0005929">
    <property type="term" value="C:cilium"/>
    <property type="evidence" value="ECO:0007669"/>
    <property type="project" value="TreeGrafter"/>
</dbReference>
<dbReference type="PANTHER" id="PTHR31432:SF0">
    <property type="entry name" value="INTRAFLAGELLAR TRANSPORT PROTEIN 74 HOMOLOG"/>
    <property type="match status" value="1"/>
</dbReference>
<dbReference type="OrthoDB" id="444379at2759"/>
<evidence type="ECO:0000256" key="1">
    <source>
        <dbReference type="SAM" id="Coils"/>
    </source>
</evidence>
<feature type="coiled-coil region" evidence="1">
    <location>
        <begin position="119"/>
        <end position="162"/>
    </location>
</feature>
<dbReference type="GO" id="GO:0048487">
    <property type="term" value="F:beta-tubulin binding"/>
    <property type="evidence" value="ECO:0007669"/>
    <property type="project" value="InterPro"/>
</dbReference>
<evidence type="ECO:0000313" key="5">
    <source>
        <dbReference type="Proteomes" id="UP000030765"/>
    </source>
</evidence>
<accession>A0A084VZR0</accession>
<dbReference type="AlphaFoldDB" id="A0A084VZR0"/>
<dbReference type="VEuPathDB" id="VectorBase:ASIC011292"/>
<organism evidence="3">
    <name type="scientific">Anopheles sinensis</name>
    <name type="common">Mosquito</name>
    <dbReference type="NCBI Taxonomy" id="74873"/>
    <lineage>
        <taxon>Eukaryota</taxon>
        <taxon>Metazoa</taxon>
        <taxon>Ecdysozoa</taxon>
        <taxon>Arthropoda</taxon>
        <taxon>Hexapoda</taxon>
        <taxon>Insecta</taxon>
        <taxon>Pterygota</taxon>
        <taxon>Neoptera</taxon>
        <taxon>Endopterygota</taxon>
        <taxon>Diptera</taxon>
        <taxon>Nematocera</taxon>
        <taxon>Culicoidea</taxon>
        <taxon>Culicidae</taxon>
        <taxon>Anophelinae</taxon>
        <taxon>Anopheles</taxon>
    </lineage>
</organism>
<dbReference type="OMA" id="THAMDPQ"/>
<sequence>MSERPITQHGISGLTTSYSRPGATASGSRQIKDKRYWQALLQTLREQNEHIQEQLELIFKQRQLKDTENRGLENETAKEKNKSKEMINSLTNEEQRKYRDLQFVSENLQKQNTMFHSQISEMEKQKERLLSTIANSQSRAEAHRLKLKLKELSAKRNSMYDEANNRLTPAQEREKLIIEVRSNNKALSGIGRQLKIIEDQLNEKKELWQQIQHDLEEGNSERHIKYKELKKRDEVMSSFLNSFRANMDQEKQSIELLKNQITFAIEQITLQGINMKGFRGDKSDKLDNEEIISKNDLSSHAGLIKEYKKLSIVLKQLQILEKRTREQVNALRKEETDATHLIQKYMNLEIPRSTAIIKMNDLSSALQELDDKKRVTDNVVEEARSRHQELKVKLKSNETYRQLSHLEEKLIDILKENKSLQCTFDQLQQVGQRI</sequence>
<dbReference type="EMBL" id="ATLV01018938">
    <property type="status" value="NOT_ANNOTATED_CDS"/>
    <property type="molecule type" value="Genomic_DNA"/>
</dbReference>
<dbReference type="Proteomes" id="UP000030765">
    <property type="component" value="Unassembled WGS sequence"/>
</dbReference>
<reference evidence="3 5" key="1">
    <citation type="journal article" date="2014" name="BMC Genomics">
        <title>Genome sequence of Anopheles sinensis provides insight into genetics basis of mosquito competence for malaria parasites.</title>
        <authorList>
            <person name="Zhou D."/>
            <person name="Zhang D."/>
            <person name="Ding G."/>
            <person name="Shi L."/>
            <person name="Hou Q."/>
            <person name="Ye Y."/>
            <person name="Xu Y."/>
            <person name="Zhou H."/>
            <person name="Xiong C."/>
            <person name="Li S."/>
            <person name="Yu J."/>
            <person name="Hong S."/>
            <person name="Yu X."/>
            <person name="Zou P."/>
            <person name="Chen C."/>
            <person name="Chang X."/>
            <person name="Wang W."/>
            <person name="Lv Y."/>
            <person name="Sun Y."/>
            <person name="Ma L."/>
            <person name="Shen B."/>
            <person name="Zhu C."/>
        </authorList>
    </citation>
    <scope>NUCLEOTIDE SEQUENCE [LARGE SCALE GENOMIC DNA]</scope>
</reference>
<reference evidence="4" key="2">
    <citation type="submission" date="2020-05" db="UniProtKB">
        <authorList>
            <consortium name="EnsemblMetazoa"/>
        </authorList>
    </citation>
    <scope>IDENTIFICATION</scope>
</reference>
<dbReference type="GO" id="GO:0035735">
    <property type="term" value="P:intraciliary transport involved in cilium assembly"/>
    <property type="evidence" value="ECO:0007669"/>
    <property type="project" value="TreeGrafter"/>
</dbReference>
<feature type="region of interest" description="Disordered" evidence="2">
    <location>
        <begin position="1"/>
        <end position="29"/>
    </location>
</feature>
<evidence type="ECO:0000313" key="4">
    <source>
        <dbReference type="EnsemblMetazoa" id="ASIC011292-PA"/>
    </source>
</evidence>
<dbReference type="PANTHER" id="PTHR31432">
    <property type="entry name" value="INTRAFLAGELLAR TRANSPORT PROTEIN 74 HOMOLOG"/>
    <property type="match status" value="1"/>
</dbReference>
<dbReference type="EnsemblMetazoa" id="ASIC011292-RA">
    <property type="protein sequence ID" value="ASIC011292-PA"/>
    <property type="gene ID" value="ASIC011292"/>
</dbReference>
<keyword evidence="1" id="KW-0175">Coiled coil</keyword>
<name>A0A084VZR0_ANOSI</name>
<feature type="coiled-coil region" evidence="1">
    <location>
        <begin position="240"/>
        <end position="267"/>
    </location>
</feature>
<dbReference type="EMBL" id="KE525256">
    <property type="protein sequence ID" value="KFB43454.1"/>
    <property type="molecule type" value="Genomic_DNA"/>
</dbReference>
<proteinExistence type="predicted"/>
<dbReference type="InterPro" id="IPR029602">
    <property type="entry name" value="IFT74"/>
</dbReference>
<gene>
    <name evidence="3" type="ORF">ZHAS_00011292</name>
</gene>